<protein>
    <submittedName>
        <fullName evidence="1">Uncharacterized protein</fullName>
    </submittedName>
</protein>
<dbReference type="Proteomes" id="UP000000653">
    <property type="component" value="Chromosome"/>
</dbReference>
<dbReference type="RefSeq" id="WP_011666551.1">
    <property type="nucleotide sequence ID" value="NC_008463.1"/>
</dbReference>
<evidence type="ECO:0000313" key="2">
    <source>
        <dbReference type="Proteomes" id="UP000000653"/>
    </source>
</evidence>
<organism evidence="1 2">
    <name type="scientific">Pseudomonas aeruginosa (strain UCBPP-PA14)</name>
    <dbReference type="NCBI Taxonomy" id="208963"/>
    <lineage>
        <taxon>Bacteria</taxon>
        <taxon>Pseudomonadati</taxon>
        <taxon>Pseudomonadota</taxon>
        <taxon>Gammaproteobacteria</taxon>
        <taxon>Pseudomonadales</taxon>
        <taxon>Pseudomonadaceae</taxon>
        <taxon>Pseudomonas</taxon>
    </lineage>
</organism>
<dbReference type="AlphaFoldDB" id="A0A0H2ZFC7"/>
<sequence>MGDGGGEVLSYHRLSMHRPERYAPGPGGLDWATQPAPFRQYRGCRQVELLHRPLEESPPYDGVFSGPAAAPSRLDRRSLSQMLYDGLALSAWKEAGGTRWALRVNPSSGNLHPTEAYLLLPGGTLEPAPLLAHYRPDKHALEVRGELPAPLASLLDDCLPAGGCLLALTSVPWREAWKYGERAYRYCQHDLGHALACLSIAAAIQGWEMRLLRGVAESALDGLFGLDRDGFAECESVDALFWIGPALTQEPSLSPRLCEGLAALPLAGAPNRLSREYRDWPELQRIHGLCRAPRLPARPWRVAPGEPGNDNPGLPLRPLLHRRRSAQRMDGRAGIDVELLRAWLRRLLPERSPVPFAVTGEAARVDLLLFVHRVRGLVPGLYWLDRSGLRRPPMREDFLWQRVDPELPLYLLQEGDARALSAYLSCQQDIAGDGCVALAMLAHLGAALEEGPWCYPRLYWECGQLGQLLYLEAEAAELSGTGIGCYYDPLVHELLGLTDESMASLYHFTLGRAVWDTRLCNMPAYPALRRD</sequence>
<reference evidence="1 2" key="1">
    <citation type="journal article" date="2006" name="Genome Biol.">
        <title>Genomic analysis reveals that Pseudomonas aeruginosa virulence is combinatorial.</title>
        <authorList>
            <person name="Lee D.G."/>
            <person name="Urbach J.M."/>
            <person name="Wu G."/>
            <person name="Liberati N.T."/>
            <person name="Feinbaum R.L."/>
            <person name="Miyata S."/>
            <person name="Diggins L.T."/>
            <person name="He J."/>
            <person name="Saucier M."/>
            <person name="Deziel E."/>
            <person name="Friedman L."/>
            <person name="Li L."/>
            <person name="Grills G."/>
            <person name="Montgomery K."/>
            <person name="Kucherlapati R."/>
            <person name="Rahme L.G."/>
            <person name="Ausubel F.M."/>
        </authorList>
    </citation>
    <scope>NUCLEOTIDE SEQUENCE [LARGE SCALE GENOMIC DNA]</scope>
    <source>
        <strain evidence="1 2">UCBPP-PA14</strain>
    </source>
</reference>
<gene>
    <name evidence="1" type="ordered locus">PA14_12860</name>
</gene>
<dbReference type="BioCyc" id="PAER208963:G1G74-1063-MONOMER"/>
<proteinExistence type="predicted"/>
<evidence type="ECO:0000313" key="1">
    <source>
        <dbReference type="EMBL" id="ABJ13219.1"/>
    </source>
</evidence>
<dbReference type="HOGENOM" id="CLU_016148_0_0_6"/>
<dbReference type="EMBL" id="CP000438">
    <property type="protein sequence ID" value="ABJ13219.1"/>
    <property type="molecule type" value="Genomic_DNA"/>
</dbReference>
<dbReference type="Gene3D" id="3.40.109.10">
    <property type="entry name" value="NADH Oxidase"/>
    <property type="match status" value="2"/>
</dbReference>
<dbReference type="KEGG" id="pau:PA14_12860"/>
<dbReference type="PANTHER" id="PTHR42741:SF3">
    <property type="entry name" value="NITROREDUCTASE FAMILY PROTEIN"/>
    <property type="match status" value="1"/>
</dbReference>
<dbReference type="SUPFAM" id="SSF55469">
    <property type="entry name" value="FMN-dependent nitroreductase-like"/>
    <property type="match status" value="2"/>
</dbReference>
<dbReference type="InterPro" id="IPR000415">
    <property type="entry name" value="Nitroreductase-like"/>
</dbReference>
<dbReference type="GO" id="GO:0016491">
    <property type="term" value="F:oxidoreductase activity"/>
    <property type="evidence" value="ECO:0007669"/>
    <property type="project" value="InterPro"/>
</dbReference>
<accession>A0A0H2ZFC7</accession>
<dbReference type="CDD" id="cd02142">
    <property type="entry name" value="McbC_SagB-like_oxidoreductase"/>
    <property type="match status" value="1"/>
</dbReference>
<dbReference type="PANTHER" id="PTHR42741">
    <property type="entry name" value="NITROREDUCTASE FAMILY PROTEIN"/>
    <property type="match status" value="1"/>
</dbReference>
<name>A0A0H2ZFC7_PSEAB</name>